<feature type="compositionally biased region" description="Basic and acidic residues" evidence="1">
    <location>
        <begin position="180"/>
        <end position="190"/>
    </location>
</feature>
<accession>A0A7M7JIU8</accession>
<keyword evidence="3" id="KW-1185">Reference proteome</keyword>
<reference evidence="2" key="1">
    <citation type="submission" date="2021-01" db="UniProtKB">
        <authorList>
            <consortium name="EnsemblMetazoa"/>
        </authorList>
    </citation>
    <scope>IDENTIFICATION</scope>
</reference>
<evidence type="ECO:0000256" key="1">
    <source>
        <dbReference type="SAM" id="MobiDB-lite"/>
    </source>
</evidence>
<feature type="compositionally biased region" description="Low complexity" evidence="1">
    <location>
        <begin position="191"/>
        <end position="220"/>
    </location>
</feature>
<dbReference type="GeneID" id="111246731"/>
<evidence type="ECO:0000313" key="3">
    <source>
        <dbReference type="Proteomes" id="UP000594260"/>
    </source>
</evidence>
<dbReference type="Proteomes" id="UP000594260">
    <property type="component" value="Unplaced"/>
</dbReference>
<dbReference type="EnsemblMetazoa" id="XM_022796818">
    <property type="protein sequence ID" value="XP_022652553"/>
    <property type="gene ID" value="LOC111246731"/>
</dbReference>
<sequence>MALNSEEADVELRDAVLQVLEESGALNKIKTPLLSRKEMAAALNVDITTKTSLADEPLLSSLVKSALKQKDSSMEHTSADHLIRRTSLQLNASDVRSMFAEQSFFAQLDKGDDVQQSETTDMDAEGYEDKETANTVKIAAETTGSLKHELEDQPTDEQDIATKGPEKNNEVEVTISPPRSPEKVATDAKKTPGGKLSPLKPLSSLKDLPKLQAPSKLPSLKRPPPDPVKPLEGDSGDDVESLGEDLTSLGSDSATTTLEVSVSLAEIPGGDYVENTIDVR</sequence>
<feature type="region of interest" description="Disordered" evidence="1">
    <location>
        <begin position="110"/>
        <end position="254"/>
    </location>
</feature>
<protein>
    <submittedName>
        <fullName evidence="2">Uncharacterized protein</fullName>
    </submittedName>
</protein>
<evidence type="ECO:0000313" key="2">
    <source>
        <dbReference type="EnsemblMetazoa" id="XP_022652553"/>
    </source>
</evidence>
<organism evidence="2 3">
    <name type="scientific">Varroa destructor</name>
    <name type="common">Honeybee mite</name>
    <dbReference type="NCBI Taxonomy" id="109461"/>
    <lineage>
        <taxon>Eukaryota</taxon>
        <taxon>Metazoa</taxon>
        <taxon>Ecdysozoa</taxon>
        <taxon>Arthropoda</taxon>
        <taxon>Chelicerata</taxon>
        <taxon>Arachnida</taxon>
        <taxon>Acari</taxon>
        <taxon>Parasitiformes</taxon>
        <taxon>Mesostigmata</taxon>
        <taxon>Gamasina</taxon>
        <taxon>Dermanyssoidea</taxon>
        <taxon>Varroidae</taxon>
        <taxon>Varroa</taxon>
    </lineage>
</organism>
<feature type="compositionally biased region" description="Acidic residues" evidence="1">
    <location>
        <begin position="234"/>
        <end position="243"/>
    </location>
</feature>
<dbReference type="AlphaFoldDB" id="A0A7M7JIU8"/>
<dbReference type="RefSeq" id="XP_022652553.1">
    <property type="nucleotide sequence ID" value="XM_022796818.1"/>
</dbReference>
<proteinExistence type="predicted"/>
<name>A0A7M7JIU8_VARDE</name>